<keyword evidence="1" id="KW-0677">Repeat</keyword>
<dbReference type="PANTHER" id="PTHR46288:SF27">
    <property type="entry name" value="CYSTEINE_HISTIDINE-RICH C1 DOMAIN FAMILY PROTEIN"/>
    <property type="match status" value="1"/>
</dbReference>
<dbReference type="Pfam" id="PF03107">
    <property type="entry name" value="C1_2"/>
    <property type="match status" value="3"/>
</dbReference>
<gene>
    <name evidence="3" type="ORF">FH972_016030</name>
</gene>
<dbReference type="Proteomes" id="UP000327013">
    <property type="component" value="Chromosome 6"/>
</dbReference>
<dbReference type="InterPro" id="IPR004146">
    <property type="entry name" value="DC1"/>
</dbReference>
<feature type="domain" description="DC1" evidence="2">
    <location>
        <begin position="102"/>
        <end position="148"/>
    </location>
</feature>
<evidence type="ECO:0000259" key="2">
    <source>
        <dbReference type="Pfam" id="PF03107"/>
    </source>
</evidence>
<dbReference type="InterPro" id="IPR046349">
    <property type="entry name" value="C1-like_sf"/>
</dbReference>
<dbReference type="PANTHER" id="PTHR46288">
    <property type="entry name" value="PHORBOL-ESTER/DAG-TYPE DOMAIN-CONTAINING PROTEIN"/>
    <property type="match status" value="1"/>
</dbReference>
<evidence type="ECO:0000313" key="4">
    <source>
        <dbReference type="Proteomes" id="UP000327013"/>
    </source>
</evidence>
<organism evidence="3 4">
    <name type="scientific">Carpinus fangiana</name>
    <dbReference type="NCBI Taxonomy" id="176857"/>
    <lineage>
        <taxon>Eukaryota</taxon>
        <taxon>Viridiplantae</taxon>
        <taxon>Streptophyta</taxon>
        <taxon>Embryophyta</taxon>
        <taxon>Tracheophyta</taxon>
        <taxon>Spermatophyta</taxon>
        <taxon>Magnoliopsida</taxon>
        <taxon>eudicotyledons</taxon>
        <taxon>Gunneridae</taxon>
        <taxon>Pentapetalae</taxon>
        <taxon>rosids</taxon>
        <taxon>fabids</taxon>
        <taxon>Fagales</taxon>
        <taxon>Betulaceae</taxon>
        <taxon>Carpinus</taxon>
    </lineage>
</organism>
<evidence type="ECO:0000256" key="1">
    <source>
        <dbReference type="ARBA" id="ARBA00022737"/>
    </source>
</evidence>
<feature type="domain" description="DC1" evidence="2">
    <location>
        <begin position="347"/>
        <end position="402"/>
    </location>
</feature>
<accession>A0A5N6RF60</accession>
<dbReference type="EMBL" id="CM017326">
    <property type="protein sequence ID" value="KAE8077469.1"/>
    <property type="molecule type" value="Genomic_DNA"/>
</dbReference>
<feature type="domain" description="DC1" evidence="2">
    <location>
        <begin position="47"/>
        <end position="90"/>
    </location>
</feature>
<keyword evidence="4" id="KW-1185">Reference proteome</keyword>
<proteinExistence type="predicted"/>
<dbReference type="SUPFAM" id="SSF57889">
    <property type="entry name" value="Cysteine-rich domain"/>
    <property type="match status" value="4"/>
</dbReference>
<dbReference type="OrthoDB" id="1751421at2759"/>
<name>A0A5N6RF60_9ROSI</name>
<reference evidence="3 4" key="1">
    <citation type="submission" date="2019-06" db="EMBL/GenBank/DDBJ databases">
        <title>A chromosomal-level reference genome of Carpinus fangiana (Coryloideae, Betulaceae).</title>
        <authorList>
            <person name="Yang X."/>
            <person name="Wang Z."/>
            <person name="Zhang L."/>
            <person name="Hao G."/>
            <person name="Liu J."/>
            <person name="Yang Y."/>
        </authorList>
    </citation>
    <scope>NUCLEOTIDE SEQUENCE [LARGE SCALE GENOMIC DNA]</scope>
    <source>
        <strain evidence="3">Cfa_2016G</strain>
        <tissue evidence="3">Leaf</tissue>
    </source>
</reference>
<dbReference type="AlphaFoldDB" id="A0A5N6RF60"/>
<evidence type="ECO:0000313" key="3">
    <source>
        <dbReference type="EMBL" id="KAE8077469.1"/>
    </source>
</evidence>
<sequence>MEIIKHFSHQHELSLSETKRENVVRCKACDEYCDEATEERDEHFSHYHKHPLLLFENMPANRIYCRVCGTKCSDPTYGCFQCRFFLHQSCSERHLPQEIKHFFHPCPLTLYTVPANSSYNCRACHHNSSKGAFCYGCSRCNFEMDVDCTLLLPTTQQILHFLHGHPLSPISNINADDEYHNCACYVCGKGCTDDPVTYACGCAKNNYYEYCKDFYLHKSCAELPQQIFHPFHQIPNHPLILRQSGYLQCHACRKYYTHDHSMAYDCQSCRFCLDIECGTAEMAAAVTYEGHDHLLQFKEILNLGNKLHCNACNKSAYESYAFSCLDLDCGFDLHHTCGPLPYTIKHKSHIHPLILNSSPLEDEEDCEPDEFYCDACEEQRVDPFLPIYYCPQCRFVAELKCVFSEVVSSLNGEYGDVMLRNPLGQFGKVITKNMTKEMIQKKDQKQLEWTSTWGDYLRTLSTDEKKEKNILTDRIKETITAEKIEAYDHEEIIMFSDKAYTQFMKFLNHSGFSNDKFRYPWDLSDRENKETVVNVGDYMTTRKLAPILNHLLSNHGDIGAQSTLSLTFKSLYVCMLCKCIDHMRNTMVVDITLDILLDWWTCLKILQVEGFQIGFAFDRLKRVTHAHFGLYVEKEVDNALHQLEKWTRKVERIKSAKSSSIIEECWREASVLKKGKAVTFRLL</sequence>
<protein>
    <recommendedName>
        <fullName evidence="2">DC1 domain-containing protein</fullName>
    </recommendedName>
</protein>